<keyword evidence="2" id="KW-1185">Reference proteome</keyword>
<evidence type="ECO:0000313" key="2">
    <source>
        <dbReference type="Proteomes" id="UP000288716"/>
    </source>
</evidence>
<dbReference type="SUPFAM" id="SSF56672">
    <property type="entry name" value="DNA/RNA polymerases"/>
    <property type="match status" value="1"/>
</dbReference>
<dbReference type="InterPro" id="IPR043128">
    <property type="entry name" value="Rev_trsase/Diguanyl_cyclase"/>
</dbReference>
<dbReference type="GO" id="GO:0071897">
    <property type="term" value="P:DNA biosynthetic process"/>
    <property type="evidence" value="ECO:0007669"/>
    <property type="project" value="UniProtKB-ARBA"/>
</dbReference>
<dbReference type="AlphaFoldDB" id="A0A443RVZ4"/>
<sequence length="78" mass="8957">MIEKKLESLIEKDIIYKIGGTSIVTVSKETGEVRLCADFKKTFNQQAEFIQHQFPSFNEVLYKLQDAIVFSKSEVKQA</sequence>
<protein>
    <submittedName>
        <fullName evidence="1">Uncharacterized protein</fullName>
    </submittedName>
</protein>
<dbReference type="InterPro" id="IPR043502">
    <property type="entry name" value="DNA/RNA_pol_sf"/>
</dbReference>
<proteinExistence type="predicted"/>
<dbReference type="EMBL" id="NCKV01025127">
    <property type="protein sequence ID" value="RWS19541.1"/>
    <property type="molecule type" value="Genomic_DNA"/>
</dbReference>
<evidence type="ECO:0000313" key="1">
    <source>
        <dbReference type="EMBL" id="RWS19541.1"/>
    </source>
</evidence>
<dbReference type="Proteomes" id="UP000288716">
    <property type="component" value="Unassembled WGS sequence"/>
</dbReference>
<gene>
    <name evidence="1" type="ORF">B4U80_02054</name>
</gene>
<comment type="caution">
    <text evidence="1">The sequence shown here is derived from an EMBL/GenBank/DDBJ whole genome shotgun (WGS) entry which is preliminary data.</text>
</comment>
<dbReference type="Gene3D" id="3.30.70.270">
    <property type="match status" value="1"/>
</dbReference>
<accession>A0A443RVZ4</accession>
<dbReference type="Gene3D" id="3.10.10.10">
    <property type="entry name" value="HIV Type 1 Reverse Transcriptase, subunit A, domain 1"/>
    <property type="match status" value="1"/>
</dbReference>
<dbReference type="OrthoDB" id="6516142at2759"/>
<feature type="non-terminal residue" evidence="1">
    <location>
        <position position="78"/>
    </location>
</feature>
<dbReference type="VEuPathDB" id="VectorBase:LDEU012499"/>
<name>A0A443RVZ4_9ACAR</name>
<reference evidence="1 2" key="1">
    <citation type="journal article" date="2018" name="Gigascience">
        <title>Genomes of trombidid mites reveal novel predicted allergens and laterally-transferred genes associated with secondary metabolism.</title>
        <authorList>
            <person name="Dong X."/>
            <person name="Chaisiri K."/>
            <person name="Xia D."/>
            <person name="Armstrong S.D."/>
            <person name="Fang Y."/>
            <person name="Donnelly M.J."/>
            <person name="Kadowaki T."/>
            <person name="McGarry J.W."/>
            <person name="Darby A.C."/>
            <person name="Makepeace B.L."/>
        </authorList>
    </citation>
    <scope>NUCLEOTIDE SEQUENCE [LARGE SCALE GENOMIC DNA]</scope>
    <source>
        <strain evidence="1">UoL-UT</strain>
    </source>
</reference>
<organism evidence="1 2">
    <name type="scientific">Leptotrombidium deliense</name>
    <dbReference type="NCBI Taxonomy" id="299467"/>
    <lineage>
        <taxon>Eukaryota</taxon>
        <taxon>Metazoa</taxon>
        <taxon>Ecdysozoa</taxon>
        <taxon>Arthropoda</taxon>
        <taxon>Chelicerata</taxon>
        <taxon>Arachnida</taxon>
        <taxon>Acari</taxon>
        <taxon>Acariformes</taxon>
        <taxon>Trombidiformes</taxon>
        <taxon>Prostigmata</taxon>
        <taxon>Anystina</taxon>
        <taxon>Parasitengona</taxon>
        <taxon>Trombiculoidea</taxon>
        <taxon>Trombiculidae</taxon>
        <taxon>Leptotrombidium</taxon>
    </lineage>
</organism>